<evidence type="ECO:0000313" key="3">
    <source>
        <dbReference type="Proteomes" id="UP000625631"/>
    </source>
</evidence>
<gene>
    <name evidence="2" type="ORF">I7X13_12940</name>
</gene>
<protein>
    <submittedName>
        <fullName evidence="2">T9SS type A sorting domain-containing protein</fullName>
    </submittedName>
</protein>
<accession>A0ABS0Q8G2</accession>
<feature type="domain" description="Secretion system C-terminal sorting" evidence="1">
    <location>
        <begin position="180"/>
        <end position="254"/>
    </location>
</feature>
<name>A0ABS0Q8G2_9BACT</name>
<sequence>MNKFLLLAGLVLAGGTTRAQIVQEQRYNTQLTVHKLSTGAVKYAGYFTGSTGGQVRIYNNDNSLYRQVPVSLPAGAQPGPVLYVSDNLFNSNAALEMVVNFTVSNASYSQAMRIIDETGAQILALDSTSYPQVYNTPLGTKMLTNYYTSTRQYSKMYALPGTYTPLKTTPANPGTELAPFPNPATTQIALPYAVAPGQQGELTVTNAGGQLVRRFTVDSTFDKLLFDTQGLAPGFYLYQLQTAGKSSAPQRFVIQ</sequence>
<dbReference type="NCBIfam" id="TIGR04183">
    <property type="entry name" value="Por_Secre_tail"/>
    <property type="match status" value="1"/>
</dbReference>
<dbReference type="InterPro" id="IPR026444">
    <property type="entry name" value="Secre_tail"/>
</dbReference>
<keyword evidence="3" id="KW-1185">Reference proteome</keyword>
<evidence type="ECO:0000259" key="1">
    <source>
        <dbReference type="Pfam" id="PF18962"/>
    </source>
</evidence>
<dbReference type="Proteomes" id="UP000625631">
    <property type="component" value="Unassembled WGS sequence"/>
</dbReference>
<dbReference type="RefSeq" id="WP_198075815.1">
    <property type="nucleotide sequence ID" value="NZ_JAEDAE010000005.1"/>
</dbReference>
<comment type="caution">
    <text evidence="2">The sequence shown here is derived from an EMBL/GenBank/DDBJ whole genome shotgun (WGS) entry which is preliminary data.</text>
</comment>
<evidence type="ECO:0000313" key="2">
    <source>
        <dbReference type="EMBL" id="MBH8558964.1"/>
    </source>
</evidence>
<organism evidence="2 3">
    <name type="scientific">Hymenobacter negativus</name>
    <dbReference type="NCBI Taxonomy" id="2795026"/>
    <lineage>
        <taxon>Bacteria</taxon>
        <taxon>Pseudomonadati</taxon>
        <taxon>Bacteroidota</taxon>
        <taxon>Cytophagia</taxon>
        <taxon>Cytophagales</taxon>
        <taxon>Hymenobacteraceae</taxon>
        <taxon>Hymenobacter</taxon>
    </lineage>
</organism>
<proteinExistence type="predicted"/>
<dbReference type="Pfam" id="PF18962">
    <property type="entry name" value="Por_Secre_tail"/>
    <property type="match status" value="1"/>
</dbReference>
<dbReference type="EMBL" id="JAEDAE010000005">
    <property type="protein sequence ID" value="MBH8558964.1"/>
    <property type="molecule type" value="Genomic_DNA"/>
</dbReference>
<reference evidence="2 3" key="1">
    <citation type="submission" date="2020-12" db="EMBL/GenBank/DDBJ databases">
        <title>Hymenobacter sp.</title>
        <authorList>
            <person name="Kim M.K."/>
        </authorList>
    </citation>
    <scope>NUCLEOTIDE SEQUENCE [LARGE SCALE GENOMIC DNA]</scope>
    <source>
        <strain evidence="2 3">BT442</strain>
    </source>
</reference>